<dbReference type="SUPFAM" id="SSF57924">
    <property type="entry name" value="Inhibitor of apoptosis (IAP) repeat"/>
    <property type="match status" value="1"/>
</dbReference>
<accession>A0A9P0Q8V9</accession>
<dbReference type="Proteomes" id="UP001152888">
    <property type="component" value="Unassembled WGS sequence"/>
</dbReference>
<dbReference type="AlphaFoldDB" id="A0A9P0Q8V9"/>
<evidence type="ECO:0000313" key="3">
    <source>
        <dbReference type="Proteomes" id="UP001152888"/>
    </source>
</evidence>
<organism evidence="2 3">
    <name type="scientific">Acanthoscelides obtectus</name>
    <name type="common">Bean weevil</name>
    <name type="synonym">Bruchus obtectus</name>
    <dbReference type="NCBI Taxonomy" id="200917"/>
    <lineage>
        <taxon>Eukaryota</taxon>
        <taxon>Metazoa</taxon>
        <taxon>Ecdysozoa</taxon>
        <taxon>Arthropoda</taxon>
        <taxon>Hexapoda</taxon>
        <taxon>Insecta</taxon>
        <taxon>Pterygota</taxon>
        <taxon>Neoptera</taxon>
        <taxon>Endopterygota</taxon>
        <taxon>Coleoptera</taxon>
        <taxon>Polyphaga</taxon>
        <taxon>Cucujiformia</taxon>
        <taxon>Chrysomeloidea</taxon>
        <taxon>Chrysomelidae</taxon>
        <taxon>Bruchinae</taxon>
        <taxon>Bruchini</taxon>
        <taxon>Acanthoscelides</taxon>
    </lineage>
</organism>
<dbReference type="EMBL" id="CAKOFQ010008343">
    <property type="protein sequence ID" value="CAH2013561.1"/>
    <property type="molecule type" value="Genomic_DNA"/>
</dbReference>
<evidence type="ECO:0000256" key="1">
    <source>
        <dbReference type="SAM" id="Phobius"/>
    </source>
</evidence>
<protein>
    <submittedName>
        <fullName evidence="2">Uncharacterized protein</fullName>
    </submittedName>
</protein>
<comment type="caution">
    <text evidence="2">The sequence shown here is derived from an EMBL/GenBank/DDBJ whole genome shotgun (WGS) entry which is preliminary data.</text>
</comment>
<gene>
    <name evidence="2" type="ORF">ACAOBT_LOCUS33545</name>
</gene>
<feature type="transmembrane region" description="Helical" evidence="1">
    <location>
        <begin position="26"/>
        <end position="45"/>
    </location>
</feature>
<keyword evidence="3" id="KW-1185">Reference proteome</keyword>
<dbReference type="Gene3D" id="1.10.1170.10">
    <property type="entry name" value="Inhibitor Of Apoptosis Protein (2mihbC-IAP-1), Chain A"/>
    <property type="match status" value="1"/>
</dbReference>
<keyword evidence="1" id="KW-1133">Transmembrane helix</keyword>
<name>A0A9P0Q8V9_ACAOB</name>
<keyword evidence="1" id="KW-0472">Membrane</keyword>
<sequence>MCAEEYSIDFSEYNSYDKRISTFEKGWTGVINPAVLAAAGFFLCWK</sequence>
<keyword evidence="1" id="KW-0812">Transmembrane</keyword>
<evidence type="ECO:0000313" key="2">
    <source>
        <dbReference type="EMBL" id="CAH2013561.1"/>
    </source>
</evidence>
<reference evidence="2" key="1">
    <citation type="submission" date="2022-03" db="EMBL/GenBank/DDBJ databases">
        <authorList>
            <person name="Sayadi A."/>
        </authorList>
    </citation>
    <scope>NUCLEOTIDE SEQUENCE</scope>
</reference>
<proteinExistence type="predicted"/>